<evidence type="ECO:0000256" key="1">
    <source>
        <dbReference type="ARBA" id="ARBA00008694"/>
    </source>
</evidence>
<keyword evidence="6" id="KW-1185">Reference proteome</keyword>
<evidence type="ECO:0000256" key="2">
    <source>
        <dbReference type="ARBA" id="ARBA00022679"/>
    </source>
</evidence>
<evidence type="ECO:0000313" key="6">
    <source>
        <dbReference type="Proteomes" id="UP001201812"/>
    </source>
</evidence>
<dbReference type="InterPro" id="IPR016181">
    <property type="entry name" value="Acyl_CoA_acyltransferase"/>
</dbReference>
<evidence type="ECO:0000313" key="5">
    <source>
        <dbReference type="EMBL" id="KAI1701235.1"/>
    </source>
</evidence>
<dbReference type="AlphaFoldDB" id="A0AAD4MTH3"/>
<sequence length="392" mass="45257">MEFRIRVAEPKDAGTILSLMQVFSDSLQANYDPSLGKFSPRTRISSSELTQALDRKHIHIFLAYDEESGELAGMISCYEGFSCWDAKYLYMHHMFVIPKFRRRGLARRLIQELAIFAISRDASAIYWAVEDENIVGRAFYTSFFSMHHMFVIPKFRRRGLAYRLVQELANFTISKDASAIYWTVEDENVVGQTFYKSIGASDLIHTRKLKVWRLKDEQISYVIDRCANNSDLKSNSDKFQVREANPDDSAQILTLAKEMAPAIGLENKQLIGEECLSEALRCGKFHSLLAFCGDEFAGMLNYSFGYALWHGQVLHMRSPYIRKKYRNMSLDKILIQEIARVAVVKRILTVDCDFAENVENNPYEMSILHMFENTRHPFVLEKEVILQLSTNQ</sequence>
<dbReference type="PANTHER" id="PTHR10545:SF29">
    <property type="entry name" value="GH14572P-RELATED"/>
    <property type="match status" value="1"/>
</dbReference>
<feature type="domain" description="N-acetyltransferase" evidence="4">
    <location>
        <begin position="3"/>
        <end position="169"/>
    </location>
</feature>
<dbReference type="PROSITE" id="PS51186">
    <property type="entry name" value="GNAT"/>
    <property type="match status" value="1"/>
</dbReference>
<comment type="similarity">
    <text evidence="1">Belongs to the acetyltransferase family.</text>
</comment>
<reference evidence="5" key="1">
    <citation type="submission" date="2022-01" db="EMBL/GenBank/DDBJ databases">
        <title>Genome Sequence Resource for Two Populations of Ditylenchus destructor, the Migratory Endoparasitic Phytonematode.</title>
        <authorList>
            <person name="Zhang H."/>
            <person name="Lin R."/>
            <person name="Xie B."/>
        </authorList>
    </citation>
    <scope>NUCLEOTIDE SEQUENCE</scope>
    <source>
        <strain evidence="5">BazhouSP</strain>
    </source>
</reference>
<dbReference type="Gene3D" id="3.40.630.30">
    <property type="match status" value="3"/>
</dbReference>
<protein>
    <submittedName>
        <fullName evidence="5">Acetyltransferase (GNAT) family domain-containing protein</fullName>
    </submittedName>
</protein>
<evidence type="ECO:0000259" key="4">
    <source>
        <dbReference type="PROSITE" id="PS51186"/>
    </source>
</evidence>
<dbReference type="Proteomes" id="UP001201812">
    <property type="component" value="Unassembled WGS sequence"/>
</dbReference>
<dbReference type="Pfam" id="PF00583">
    <property type="entry name" value="Acetyltransf_1"/>
    <property type="match status" value="2"/>
</dbReference>
<proteinExistence type="inferred from homology"/>
<dbReference type="CDD" id="cd04301">
    <property type="entry name" value="NAT_SF"/>
    <property type="match status" value="2"/>
</dbReference>
<dbReference type="InterPro" id="IPR051016">
    <property type="entry name" value="Diverse_Substrate_AcTransf"/>
</dbReference>
<name>A0AAD4MTH3_9BILA</name>
<dbReference type="GO" id="GO:0008080">
    <property type="term" value="F:N-acetyltransferase activity"/>
    <property type="evidence" value="ECO:0007669"/>
    <property type="project" value="TreeGrafter"/>
</dbReference>
<gene>
    <name evidence="5" type="ORF">DdX_16194</name>
</gene>
<dbReference type="PANTHER" id="PTHR10545">
    <property type="entry name" value="DIAMINE N-ACETYLTRANSFERASE"/>
    <property type="match status" value="1"/>
</dbReference>
<keyword evidence="2" id="KW-0808">Transferase</keyword>
<organism evidence="5 6">
    <name type="scientific">Ditylenchus destructor</name>
    <dbReference type="NCBI Taxonomy" id="166010"/>
    <lineage>
        <taxon>Eukaryota</taxon>
        <taxon>Metazoa</taxon>
        <taxon>Ecdysozoa</taxon>
        <taxon>Nematoda</taxon>
        <taxon>Chromadorea</taxon>
        <taxon>Rhabditida</taxon>
        <taxon>Tylenchina</taxon>
        <taxon>Tylenchomorpha</taxon>
        <taxon>Sphaerularioidea</taxon>
        <taxon>Anguinidae</taxon>
        <taxon>Anguininae</taxon>
        <taxon>Ditylenchus</taxon>
    </lineage>
</organism>
<dbReference type="SUPFAM" id="SSF55729">
    <property type="entry name" value="Acyl-CoA N-acyltransferases (Nat)"/>
    <property type="match status" value="3"/>
</dbReference>
<accession>A0AAD4MTH3</accession>
<evidence type="ECO:0000256" key="3">
    <source>
        <dbReference type="ARBA" id="ARBA00023315"/>
    </source>
</evidence>
<comment type="caution">
    <text evidence="5">The sequence shown here is derived from an EMBL/GenBank/DDBJ whole genome shotgun (WGS) entry which is preliminary data.</text>
</comment>
<dbReference type="EMBL" id="JAKKPZ010000123">
    <property type="protein sequence ID" value="KAI1701235.1"/>
    <property type="molecule type" value="Genomic_DNA"/>
</dbReference>
<keyword evidence="3" id="KW-0012">Acyltransferase</keyword>
<dbReference type="InterPro" id="IPR000182">
    <property type="entry name" value="GNAT_dom"/>
</dbReference>